<keyword evidence="1" id="KW-0812">Transmembrane</keyword>
<sequence>MIEFKKSETKIYCDRCTRPIEIRDDVITAKIFLDVKAYHEECYAKDLKWMKSFFLDNTPINGIAGNITTVLTAIIGIIWLFVTAGSMKFIALVALFPVGYRLYSYLAIERYLAK</sequence>
<dbReference type="Proteomes" id="UP001519328">
    <property type="component" value="Unassembled WGS sequence"/>
</dbReference>
<evidence type="ECO:0000313" key="2">
    <source>
        <dbReference type="EMBL" id="MBP1947412.1"/>
    </source>
</evidence>
<protein>
    <recommendedName>
        <fullName evidence="4">Permease</fullName>
    </recommendedName>
</protein>
<evidence type="ECO:0000313" key="3">
    <source>
        <dbReference type="Proteomes" id="UP001519328"/>
    </source>
</evidence>
<gene>
    <name evidence="2" type="ORF">J2Z82_000335</name>
</gene>
<reference evidence="2 3" key="1">
    <citation type="submission" date="2021-03" db="EMBL/GenBank/DDBJ databases">
        <title>Genomic Encyclopedia of Type Strains, Phase IV (KMG-IV): sequencing the most valuable type-strain genomes for metagenomic binning, comparative biology and taxonomic classification.</title>
        <authorList>
            <person name="Goeker M."/>
        </authorList>
    </citation>
    <scope>NUCLEOTIDE SEQUENCE [LARGE SCALE GENOMIC DNA]</scope>
    <source>
        <strain evidence="2 3">DSM 21085</strain>
    </source>
</reference>
<keyword evidence="1" id="KW-0472">Membrane</keyword>
<dbReference type="RefSeq" id="WP_209479039.1">
    <property type="nucleotide sequence ID" value="NZ_JAGGKK010000001.1"/>
</dbReference>
<keyword evidence="1" id="KW-1133">Transmembrane helix</keyword>
<dbReference type="EMBL" id="JAGGKK010000001">
    <property type="protein sequence ID" value="MBP1947412.1"/>
    <property type="molecule type" value="Genomic_DNA"/>
</dbReference>
<name>A0ABS4H926_9BACI</name>
<accession>A0ABS4H926</accession>
<feature type="transmembrane region" description="Helical" evidence="1">
    <location>
        <begin position="60"/>
        <end position="82"/>
    </location>
</feature>
<feature type="transmembrane region" description="Helical" evidence="1">
    <location>
        <begin position="89"/>
        <end position="108"/>
    </location>
</feature>
<evidence type="ECO:0000256" key="1">
    <source>
        <dbReference type="SAM" id="Phobius"/>
    </source>
</evidence>
<evidence type="ECO:0008006" key="4">
    <source>
        <dbReference type="Google" id="ProtNLM"/>
    </source>
</evidence>
<comment type="caution">
    <text evidence="2">The sequence shown here is derived from an EMBL/GenBank/DDBJ whole genome shotgun (WGS) entry which is preliminary data.</text>
</comment>
<keyword evidence="3" id="KW-1185">Reference proteome</keyword>
<organism evidence="2 3">
    <name type="scientific">Virgibacillus litoralis</name>
    <dbReference type="NCBI Taxonomy" id="578221"/>
    <lineage>
        <taxon>Bacteria</taxon>
        <taxon>Bacillati</taxon>
        <taxon>Bacillota</taxon>
        <taxon>Bacilli</taxon>
        <taxon>Bacillales</taxon>
        <taxon>Bacillaceae</taxon>
        <taxon>Virgibacillus</taxon>
    </lineage>
</organism>
<proteinExistence type="predicted"/>